<dbReference type="Proteomes" id="UP001183246">
    <property type="component" value="Unassembled WGS sequence"/>
</dbReference>
<accession>A0ABU2MMF4</accession>
<dbReference type="EMBL" id="JAVREL010000003">
    <property type="protein sequence ID" value="MDT0342675.1"/>
    <property type="molecule type" value="Genomic_DNA"/>
</dbReference>
<protein>
    <submittedName>
        <fullName evidence="1">Uncharacterized protein</fullName>
    </submittedName>
</protein>
<proteinExistence type="predicted"/>
<evidence type="ECO:0000313" key="1">
    <source>
        <dbReference type="EMBL" id="MDT0342675.1"/>
    </source>
</evidence>
<sequence length="75" mass="8422">MTGVVISVEVDAGTIRRGDQVVIGGQPFTVLEMTALPRGGKRLGFASGETFTMRRDTILWAAHRVDPRLRRWVRR</sequence>
<name>A0ABU2MMF4_9ACTN</name>
<keyword evidence="2" id="KW-1185">Reference proteome</keyword>
<organism evidence="1 2">
    <name type="scientific">Streptomyces litchfieldiae</name>
    <dbReference type="NCBI Taxonomy" id="3075543"/>
    <lineage>
        <taxon>Bacteria</taxon>
        <taxon>Bacillati</taxon>
        <taxon>Actinomycetota</taxon>
        <taxon>Actinomycetes</taxon>
        <taxon>Kitasatosporales</taxon>
        <taxon>Streptomycetaceae</taxon>
        <taxon>Streptomyces</taxon>
    </lineage>
</organism>
<reference evidence="2" key="1">
    <citation type="submission" date="2023-07" db="EMBL/GenBank/DDBJ databases">
        <title>30 novel species of actinomycetes from the DSMZ collection.</title>
        <authorList>
            <person name="Nouioui I."/>
        </authorList>
    </citation>
    <scope>NUCLEOTIDE SEQUENCE [LARGE SCALE GENOMIC DNA]</scope>
    <source>
        <strain evidence="2">DSM 44938</strain>
    </source>
</reference>
<evidence type="ECO:0000313" key="2">
    <source>
        <dbReference type="Proteomes" id="UP001183246"/>
    </source>
</evidence>
<comment type="caution">
    <text evidence="1">The sequence shown here is derived from an EMBL/GenBank/DDBJ whole genome shotgun (WGS) entry which is preliminary data.</text>
</comment>
<gene>
    <name evidence="1" type="ORF">RM590_08560</name>
</gene>
<dbReference type="RefSeq" id="WP_311703787.1">
    <property type="nucleotide sequence ID" value="NZ_JAVREL010000003.1"/>
</dbReference>